<dbReference type="InParanoid" id="W4JUE2"/>
<dbReference type="GeneID" id="20673715"/>
<feature type="region of interest" description="Disordered" evidence="2">
    <location>
        <begin position="181"/>
        <end position="210"/>
    </location>
</feature>
<evidence type="ECO:0000313" key="6">
    <source>
        <dbReference type="Proteomes" id="UP000030671"/>
    </source>
</evidence>
<dbReference type="Pfam" id="PF05603">
    <property type="entry name" value="Hikeshi-like_N"/>
    <property type="match status" value="1"/>
</dbReference>
<dbReference type="GO" id="GO:0061608">
    <property type="term" value="F:nuclear import signal receptor activity"/>
    <property type="evidence" value="ECO:0007669"/>
    <property type="project" value="TreeGrafter"/>
</dbReference>
<gene>
    <name evidence="5" type="ORF">HETIRDRAFT_421266</name>
</gene>
<protein>
    <submittedName>
        <fullName evidence="5">Uncharacterized protein</fullName>
    </submittedName>
</protein>
<dbReference type="PANTHER" id="PTHR12925">
    <property type="entry name" value="HIKESHI FAMILY MEMBER"/>
    <property type="match status" value="1"/>
</dbReference>
<dbReference type="InterPro" id="IPR008493">
    <property type="entry name" value="Hikeshi-like_N"/>
</dbReference>
<dbReference type="InterPro" id="IPR031318">
    <property type="entry name" value="OPI10"/>
</dbReference>
<keyword evidence="6" id="KW-1185">Reference proteome</keyword>
<dbReference type="Proteomes" id="UP000030671">
    <property type="component" value="Unassembled WGS sequence"/>
</dbReference>
<organism evidence="5 6">
    <name type="scientific">Heterobasidion irregulare (strain TC 32-1)</name>
    <dbReference type="NCBI Taxonomy" id="747525"/>
    <lineage>
        <taxon>Eukaryota</taxon>
        <taxon>Fungi</taxon>
        <taxon>Dikarya</taxon>
        <taxon>Basidiomycota</taxon>
        <taxon>Agaricomycotina</taxon>
        <taxon>Agaricomycetes</taxon>
        <taxon>Russulales</taxon>
        <taxon>Bondarzewiaceae</taxon>
        <taxon>Heterobasidion</taxon>
        <taxon>Heterobasidion annosum species complex</taxon>
    </lineage>
</organism>
<dbReference type="AlphaFoldDB" id="W4JUE2"/>
<dbReference type="OrthoDB" id="10248398at2759"/>
<evidence type="ECO:0000313" key="5">
    <source>
        <dbReference type="EMBL" id="ETW77084.1"/>
    </source>
</evidence>
<dbReference type="InterPro" id="IPR048364">
    <property type="entry name" value="Hikeshi-like_C"/>
</dbReference>
<dbReference type="HOGENOM" id="CLU_084839_0_0_1"/>
<name>W4JUE2_HETIT</name>
<dbReference type="STRING" id="747525.W4JUE2"/>
<accession>W4JUE2</accession>
<dbReference type="PANTHER" id="PTHR12925:SF0">
    <property type="entry name" value="PROTEIN HIKESHI"/>
    <property type="match status" value="1"/>
</dbReference>
<feature type="compositionally biased region" description="Gly residues" evidence="2">
    <location>
        <begin position="196"/>
        <end position="209"/>
    </location>
</feature>
<feature type="domain" description="Hikeshi-like C-terminal" evidence="4">
    <location>
        <begin position="160"/>
        <end position="243"/>
    </location>
</feature>
<dbReference type="FunCoup" id="W4JUE2">
    <property type="interactions" value="358"/>
</dbReference>
<dbReference type="KEGG" id="hir:HETIRDRAFT_421266"/>
<sequence>MFGCCVAGRLLQTNLQQIDDTNAAFELPAAGSINHICVFLLGTVPFPEGYGATVHFFWPGRGFQLLGMLSNDKPSAIFRLRGTFTSPTSSTQPAHPHAFLSSTPPAGASDDVTAILGLSIEPLDQIYARTGALAKTGAAPSSSTTSTLVPAGAAVPPDASLLAERVARHLVNYVSGFVSSSGSPASGMDMDTSAGAGAGTRGGAGGAGGPVRPESAVPLGLIARWYEGFVVKVRAGGVGFLERVE</sequence>
<dbReference type="EMBL" id="KI925463">
    <property type="protein sequence ID" value="ETW77084.1"/>
    <property type="molecule type" value="Genomic_DNA"/>
</dbReference>
<dbReference type="Pfam" id="PF21057">
    <property type="entry name" value="Hikeshi-like_C"/>
    <property type="match status" value="1"/>
</dbReference>
<dbReference type="GO" id="GO:0006606">
    <property type="term" value="P:protein import into nucleus"/>
    <property type="evidence" value="ECO:0007669"/>
    <property type="project" value="TreeGrafter"/>
</dbReference>
<dbReference type="GO" id="GO:0005634">
    <property type="term" value="C:nucleus"/>
    <property type="evidence" value="ECO:0007669"/>
    <property type="project" value="TreeGrafter"/>
</dbReference>
<evidence type="ECO:0000256" key="2">
    <source>
        <dbReference type="SAM" id="MobiDB-lite"/>
    </source>
</evidence>
<dbReference type="RefSeq" id="XP_009550630.1">
    <property type="nucleotide sequence ID" value="XM_009552335.1"/>
</dbReference>
<proteinExistence type="inferred from homology"/>
<reference evidence="5 6" key="1">
    <citation type="journal article" date="2012" name="New Phytol.">
        <title>Insight into trade-off between wood decay and parasitism from the genome of a fungal forest pathogen.</title>
        <authorList>
            <person name="Olson A."/>
            <person name="Aerts A."/>
            <person name="Asiegbu F."/>
            <person name="Belbahri L."/>
            <person name="Bouzid O."/>
            <person name="Broberg A."/>
            <person name="Canback B."/>
            <person name="Coutinho P.M."/>
            <person name="Cullen D."/>
            <person name="Dalman K."/>
            <person name="Deflorio G."/>
            <person name="van Diepen L.T."/>
            <person name="Dunand C."/>
            <person name="Duplessis S."/>
            <person name="Durling M."/>
            <person name="Gonthier P."/>
            <person name="Grimwood J."/>
            <person name="Fossdal C.G."/>
            <person name="Hansson D."/>
            <person name="Henrissat B."/>
            <person name="Hietala A."/>
            <person name="Himmelstrand K."/>
            <person name="Hoffmeister D."/>
            <person name="Hogberg N."/>
            <person name="James T.Y."/>
            <person name="Karlsson M."/>
            <person name="Kohler A."/>
            <person name="Kues U."/>
            <person name="Lee Y.H."/>
            <person name="Lin Y.C."/>
            <person name="Lind M."/>
            <person name="Lindquist E."/>
            <person name="Lombard V."/>
            <person name="Lucas S."/>
            <person name="Lunden K."/>
            <person name="Morin E."/>
            <person name="Murat C."/>
            <person name="Park J."/>
            <person name="Raffaello T."/>
            <person name="Rouze P."/>
            <person name="Salamov A."/>
            <person name="Schmutz J."/>
            <person name="Solheim H."/>
            <person name="Stahlberg J."/>
            <person name="Velez H."/>
            <person name="de Vries R.P."/>
            <person name="Wiebenga A."/>
            <person name="Woodward S."/>
            <person name="Yakovlev I."/>
            <person name="Garbelotto M."/>
            <person name="Martin F."/>
            <person name="Grigoriev I.V."/>
            <person name="Stenlid J."/>
        </authorList>
    </citation>
    <scope>NUCLEOTIDE SEQUENCE [LARGE SCALE GENOMIC DNA]</scope>
    <source>
        <strain evidence="5 6">TC 32-1</strain>
    </source>
</reference>
<evidence type="ECO:0000259" key="4">
    <source>
        <dbReference type="Pfam" id="PF21057"/>
    </source>
</evidence>
<dbReference type="GO" id="GO:0005829">
    <property type="term" value="C:cytosol"/>
    <property type="evidence" value="ECO:0007669"/>
    <property type="project" value="TreeGrafter"/>
</dbReference>
<evidence type="ECO:0000256" key="1">
    <source>
        <dbReference type="ARBA" id="ARBA00006623"/>
    </source>
</evidence>
<evidence type="ECO:0000259" key="3">
    <source>
        <dbReference type="Pfam" id="PF05603"/>
    </source>
</evidence>
<comment type="similarity">
    <text evidence="1">Belongs to the OPI10 family.</text>
</comment>
<feature type="domain" description="Hikeshi-like N-terminal" evidence="3">
    <location>
        <begin position="6"/>
        <end position="134"/>
    </location>
</feature>
<dbReference type="eggNOG" id="KOG4067">
    <property type="taxonomic scope" value="Eukaryota"/>
</dbReference>